<keyword evidence="2" id="KW-0547">Nucleotide-binding</keyword>
<dbReference type="Pfam" id="PF00005">
    <property type="entry name" value="ABC_tran"/>
    <property type="match status" value="1"/>
</dbReference>
<keyword evidence="1" id="KW-0813">Transport</keyword>
<evidence type="ECO:0000259" key="4">
    <source>
        <dbReference type="PROSITE" id="PS50893"/>
    </source>
</evidence>
<reference evidence="5" key="1">
    <citation type="journal article" date="2012" name="Genome Res.">
        <title>Genomic characterization of the Bacillus cereus sensu lato species: Backdrop to the evolution of Bacillus anthracis.</title>
        <authorList>
            <person name="Zwick M.E."/>
            <person name="Joseph S.J."/>
            <person name="Didelot X."/>
            <person name="Chen P.E."/>
            <person name="Bishop-Lilly K.A."/>
            <person name="Stewart A.C."/>
            <person name="Willner K."/>
            <person name="Nolan N."/>
            <person name="Lentz S."/>
            <person name="Thomason M.K."/>
            <person name="Sozhamannan S."/>
            <person name="Mateczun A.J."/>
            <person name="Du L."/>
            <person name="Read T.D."/>
        </authorList>
    </citation>
    <scope>NUCLEOTIDE SEQUENCE [LARGE SCALE GENOMIC DNA]</scope>
    <source>
        <strain evidence="5">AH603</strain>
    </source>
</reference>
<feature type="domain" description="ABC transporter" evidence="4">
    <location>
        <begin position="6"/>
        <end position="232"/>
    </location>
</feature>
<keyword evidence="3 5" id="KW-0067">ATP-binding</keyword>
<dbReference type="PANTHER" id="PTHR42939:SF3">
    <property type="entry name" value="ABC TRANSPORTER ATP-BINDING COMPONENT"/>
    <property type="match status" value="1"/>
</dbReference>
<protein>
    <submittedName>
        <fullName evidence="5">ABC transporter, ATP-binding protein</fullName>
    </submittedName>
</protein>
<comment type="caution">
    <text evidence="5">The sequence shown here is derived from an EMBL/GenBank/DDBJ whole genome shotgun (WGS) entry which is preliminary data.</text>
</comment>
<organism evidence="5">
    <name type="scientific">Bacillus mycoides</name>
    <dbReference type="NCBI Taxonomy" id="1405"/>
    <lineage>
        <taxon>Bacteria</taxon>
        <taxon>Bacillati</taxon>
        <taxon>Bacillota</taxon>
        <taxon>Bacilli</taxon>
        <taxon>Bacillales</taxon>
        <taxon>Bacillaceae</taxon>
        <taxon>Bacillus</taxon>
        <taxon>Bacillus cereus group</taxon>
    </lineage>
</organism>
<evidence type="ECO:0000256" key="1">
    <source>
        <dbReference type="ARBA" id="ARBA00022448"/>
    </source>
</evidence>
<dbReference type="EMBL" id="ACMP01000088">
    <property type="protein sequence ID" value="EEL69705.1"/>
    <property type="molecule type" value="Genomic_DNA"/>
</dbReference>
<dbReference type="GO" id="GO:0016887">
    <property type="term" value="F:ATP hydrolysis activity"/>
    <property type="evidence" value="ECO:0007669"/>
    <property type="project" value="InterPro"/>
</dbReference>
<gene>
    <name evidence="5" type="ORF">bcere0026_32850</name>
</gene>
<dbReference type="GO" id="GO:0005524">
    <property type="term" value="F:ATP binding"/>
    <property type="evidence" value="ECO:0007669"/>
    <property type="project" value="UniProtKB-KW"/>
</dbReference>
<dbReference type="HOGENOM" id="CLU_000604_1_2_9"/>
<dbReference type="InterPro" id="IPR003593">
    <property type="entry name" value="AAA+_ATPase"/>
</dbReference>
<dbReference type="InterPro" id="IPR027417">
    <property type="entry name" value="P-loop_NTPase"/>
</dbReference>
<dbReference type="InterPro" id="IPR051782">
    <property type="entry name" value="ABC_Transporter_VariousFunc"/>
</dbReference>
<evidence type="ECO:0000256" key="2">
    <source>
        <dbReference type="ARBA" id="ARBA00022741"/>
    </source>
</evidence>
<dbReference type="AlphaFoldDB" id="C2XX57"/>
<sequence length="284" mass="31343">MMSNLLEIENLSKSFGNKVVLRDVSFNVPSGSIVGFIGDNGAGKSTTFKTVLQLISKDSGTVKIFGEENINKHAKIKEKIGVVFDAMNLPAHLTIKQLNKVFEKMFESWDIENFYRLVHSFSLPTDEKVGEFSRGMSMKLSIAVALSHNAKLLILDEATGGLDPSSREGVLEELKSFVSKSNGGILLSSHIMSDVEKIASHLIIIKDGEILLNEEKDKVLDSYAIVDVDVEQLTLINKDIVVAKRNHGSYFNVLVSDVHKLPSGIAHRTISIEEMSVLLTRSEK</sequence>
<proteinExistence type="predicted"/>
<dbReference type="Proteomes" id="UP000001753">
    <property type="component" value="Chromosome"/>
</dbReference>
<dbReference type="SUPFAM" id="SSF52540">
    <property type="entry name" value="P-loop containing nucleoside triphosphate hydrolases"/>
    <property type="match status" value="1"/>
</dbReference>
<dbReference type="CDD" id="cd03230">
    <property type="entry name" value="ABC_DR_subfamily_A"/>
    <property type="match status" value="1"/>
</dbReference>
<evidence type="ECO:0000256" key="3">
    <source>
        <dbReference type="ARBA" id="ARBA00022840"/>
    </source>
</evidence>
<dbReference type="PANTHER" id="PTHR42939">
    <property type="entry name" value="ABC TRANSPORTER ATP-BINDING PROTEIN ALBC-RELATED"/>
    <property type="match status" value="1"/>
</dbReference>
<accession>C2XX57</accession>
<dbReference type="SMART" id="SM00382">
    <property type="entry name" value="AAA"/>
    <property type="match status" value="1"/>
</dbReference>
<evidence type="ECO:0000313" key="5">
    <source>
        <dbReference type="EMBL" id="EEL69705.1"/>
    </source>
</evidence>
<name>C2XX57_BACMY</name>
<dbReference type="PROSITE" id="PS50893">
    <property type="entry name" value="ABC_TRANSPORTER_2"/>
    <property type="match status" value="1"/>
</dbReference>
<dbReference type="InterPro" id="IPR003439">
    <property type="entry name" value="ABC_transporter-like_ATP-bd"/>
</dbReference>
<dbReference type="Gene3D" id="3.40.50.300">
    <property type="entry name" value="P-loop containing nucleotide triphosphate hydrolases"/>
    <property type="match status" value="1"/>
</dbReference>